<name>A0A1X0QBU0_9MICR</name>
<dbReference type="EMBL" id="LVKB01000034">
    <property type="protein sequence ID" value="ORD97236.1"/>
    <property type="molecule type" value="Genomic_DNA"/>
</dbReference>
<protein>
    <submittedName>
        <fullName evidence="1">Uncharacterized protein</fullName>
    </submittedName>
</protein>
<accession>A0A1X0QBU0</accession>
<reference evidence="1 2" key="1">
    <citation type="journal article" date="2017" name="Environ. Microbiol.">
        <title>Decay of the glycolytic pathway and adaptation to intranuclear parasitism within Enterocytozoonidae microsporidia.</title>
        <authorList>
            <person name="Wiredu Boakye D."/>
            <person name="Jaroenlak P."/>
            <person name="Prachumwat A."/>
            <person name="Williams T.A."/>
            <person name="Bateman K.S."/>
            <person name="Itsathitphaisarn O."/>
            <person name="Sritunyalucksana K."/>
            <person name="Paszkiewicz K.H."/>
            <person name="Moore K.A."/>
            <person name="Stentiford G.D."/>
            <person name="Williams B.A."/>
        </authorList>
    </citation>
    <scope>NUCLEOTIDE SEQUENCE [LARGE SCALE GENOMIC DNA]</scope>
    <source>
        <strain evidence="1 2">GB1</strain>
    </source>
</reference>
<dbReference type="Proteomes" id="UP000192356">
    <property type="component" value="Unassembled WGS sequence"/>
</dbReference>
<dbReference type="AlphaFoldDB" id="A0A1X0QBU0"/>
<organism evidence="1 2">
    <name type="scientific">Hepatospora eriocheir</name>
    <dbReference type="NCBI Taxonomy" id="1081669"/>
    <lineage>
        <taxon>Eukaryota</taxon>
        <taxon>Fungi</taxon>
        <taxon>Fungi incertae sedis</taxon>
        <taxon>Microsporidia</taxon>
        <taxon>Hepatosporidae</taxon>
        <taxon>Hepatospora</taxon>
    </lineage>
</organism>
<evidence type="ECO:0000313" key="1">
    <source>
        <dbReference type="EMBL" id="ORD97236.1"/>
    </source>
</evidence>
<dbReference type="VEuPathDB" id="MicrosporidiaDB:HERIO_888"/>
<keyword evidence="2" id="KW-1185">Reference proteome</keyword>
<dbReference type="VEuPathDB" id="MicrosporidiaDB:A0H76_982"/>
<evidence type="ECO:0000313" key="2">
    <source>
        <dbReference type="Proteomes" id="UP000192356"/>
    </source>
</evidence>
<sequence>MINSLNIDDTLKNRTDVISMIENSIAINKNENVPKIANKKTFFKILNGPLKNSDLSISLAPSKINKDPLNKNTDVKADKF</sequence>
<proteinExistence type="predicted"/>
<gene>
    <name evidence="1" type="ORF">HERIO_888</name>
</gene>
<comment type="caution">
    <text evidence="1">The sequence shown here is derived from an EMBL/GenBank/DDBJ whole genome shotgun (WGS) entry which is preliminary data.</text>
</comment>